<comment type="catalytic activity">
    <reaction evidence="6">
        <text>Preferential cleavage: (Ac)2-L-Lys-D-Ala-|-D-Ala. Also transpeptidation of peptidyl-alanyl moieties that are N-acyl substituents of D-alanine.</text>
        <dbReference type="EC" id="3.4.16.4"/>
    </reaction>
</comment>
<dbReference type="RefSeq" id="WP_209464262.1">
    <property type="nucleotide sequence ID" value="NZ_CP110224.1"/>
</dbReference>
<gene>
    <name evidence="11" type="ORF">J2Z83_003332</name>
</gene>
<dbReference type="Proteomes" id="UP001519345">
    <property type="component" value="Unassembled WGS sequence"/>
</dbReference>
<comment type="subcellular location">
    <subcellularLocation>
        <location evidence="1">Membrane</location>
    </subcellularLocation>
</comment>
<dbReference type="Gene3D" id="3.30.1390.30">
    <property type="entry name" value="Penicillin-binding protein 2a, domain 3"/>
    <property type="match status" value="1"/>
</dbReference>
<evidence type="ECO:0000256" key="5">
    <source>
        <dbReference type="ARBA" id="ARBA00023136"/>
    </source>
</evidence>
<comment type="pathway">
    <text evidence="2">Cell wall biogenesis; peptidoglycan biosynthesis.</text>
</comment>
<dbReference type="InterPro" id="IPR007887">
    <property type="entry name" value="MecA_N"/>
</dbReference>
<evidence type="ECO:0000259" key="10">
    <source>
        <dbReference type="Pfam" id="PF05223"/>
    </source>
</evidence>
<dbReference type="InterPro" id="IPR012338">
    <property type="entry name" value="Beta-lactam/transpept-like"/>
</dbReference>
<dbReference type="SUPFAM" id="SSF56519">
    <property type="entry name" value="Penicillin binding protein dimerisation domain"/>
    <property type="match status" value="1"/>
</dbReference>
<protein>
    <recommendedName>
        <fullName evidence="4">serine-type D-Ala-D-Ala carboxypeptidase</fullName>
        <ecNumber evidence="4">3.4.16.4</ecNumber>
    </recommendedName>
</protein>
<proteinExistence type="inferred from homology"/>
<feature type="chain" id="PRO_5046819560" description="serine-type D-Ala-D-Ala carboxypeptidase" evidence="7">
    <location>
        <begin position="21"/>
        <end position="673"/>
    </location>
</feature>
<keyword evidence="12" id="KW-1185">Reference proteome</keyword>
<dbReference type="SUPFAM" id="SSF54427">
    <property type="entry name" value="NTF2-like"/>
    <property type="match status" value="1"/>
</dbReference>
<dbReference type="InterPro" id="IPR005311">
    <property type="entry name" value="PBP_dimer"/>
</dbReference>
<evidence type="ECO:0000256" key="7">
    <source>
        <dbReference type="SAM" id="SignalP"/>
    </source>
</evidence>
<dbReference type="InterPro" id="IPR050515">
    <property type="entry name" value="Beta-lactam/transpept"/>
</dbReference>
<evidence type="ECO:0000256" key="1">
    <source>
        <dbReference type="ARBA" id="ARBA00004370"/>
    </source>
</evidence>
<dbReference type="SUPFAM" id="SSF56601">
    <property type="entry name" value="beta-lactamase/transpeptidase-like"/>
    <property type="match status" value="1"/>
</dbReference>
<keyword evidence="5" id="KW-0472">Membrane</keyword>
<sequence>MKKTLAFLAIIVVVFLSACSEDDITPNERFATYVDQWNDREFASMYEMLSAESTEAYTNEDFIDRYNKIYEDLDVSELNVTFEELTEEELETVMDGETATLPFSVEMETLAGPVDFDYEATLVQEDHGDEDENLNWYVQWDSGFIFPEMQDGGEISIETENPTRGDILDRNDMPLAMNDTVYEIGIIPEELGQNQEQVIESIADLLPISVDEINSALDAGWVEPHLFVPLREVLQTDEDLLDNLWATSGVAGREVSGRVYPAGEATGHLIGNIRQVTAEDLEEHEPGAYHSTDMIGARGLESLYEDRLKGEKGFKIIVSKEDEDNAVLAEQPVEDGEDISVTIDVNVQEKIYESFNGDAGTSAAIDPESGETLALVNSPSFDSNDFLYNNTQDLWDNLQDDEQSPLTNRFQSTYAPASVIKPVTAAIGLENGSLDPNEGIEIDGLTWSNGEGWGDYEVRRVTESDGPVDLNDALVRSDNIYFAMQAIDMGNEVLVEGLEQYGFEEELPYEYPIEPSSISADGTLNDEVSLANTSYGQAELEMSALHLATTYTTFLNEGNMIKPTLLTSEDTGQIWQEELLAAEHASLIAEDLRDVVTDGTAQQAQEADFPISGKTGTAELKQTSDESGVENSWFVGYPTDEQDILIAMMVEETQGDDGGDAVEKVTNIMMELR</sequence>
<keyword evidence="7" id="KW-0732">Signal</keyword>
<feature type="domain" description="NTF2-like N-terminal transpeptidase" evidence="10">
    <location>
        <begin position="25"/>
        <end position="152"/>
    </location>
</feature>
<evidence type="ECO:0000256" key="2">
    <source>
        <dbReference type="ARBA" id="ARBA00004752"/>
    </source>
</evidence>
<dbReference type="InterPro" id="IPR001460">
    <property type="entry name" value="PCN-bd_Tpept"/>
</dbReference>
<feature type="signal peptide" evidence="7">
    <location>
        <begin position="1"/>
        <end position="20"/>
    </location>
</feature>
<evidence type="ECO:0000313" key="11">
    <source>
        <dbReference type="EMBL" id="MBP1971193.1"/>
    </source>
</evidence>
<evidence type="ECO:0000313" key="12">
    <source>
        <dbReference type="Proteomes" id="UP001519345"/>
    </source>
</evidence>
<comment type="similarity">
    <text evidence="3">Belongs to the transpeptidase family.</text>
</comment>
<dbReference type="PANTHER" id="PTHR30627:SF25">
    <property type="entry name" value="PENICILLIN-BINDING PROTEIN 3"/>
    <property type="match status" value="1"/>
</dbReference>
<name>A0ABS4IJR4_9BACI</name>
<evidence type="ECO:0000259" key="9">
    <source>
        <dbReference type="Pfam" id="PF03717"/>
    </source>
</evidence>
<evidence type="ECO:0000256" key="6">
    <source>
        <dbReference type="ARBA" id="ARBA00034000"/>
    </source>
</evidence>
<dbReference type="Gene3D" id="3.40.710.10">
    <property type="entry name" value="DD-peptidase/beta-lactamase superfamily"/>
    <property type="match status" value="1"/>
</dbReference>
<dbReference type="Gene3D" id="3.90.1310.10">
    <property type="entry name" value="Penicillin-binding protein 2a (Domain 2)"/>
    <property type="match status" value="1"/>
</dbReference>
<dbReference type="PANTHER" id="PTHR30627">
    <property type="entry name" value="PEPTIDOGLYCAN D,D-TRANSPEPTIDASE"/>
    <property type="match status" value="1"/>
</dbReference>
<dbReference type="PROSITE" id="PS51257">
    <property type="entry name" value="PROKAR_LIPOPROTEIN"/>
    <property type="match status" value="1"/>
</dbReference>
<dbReference type="Pfam" id="PF05223">
    <property type="entry name" value="MecA_N"/>
    <property type="match status" value="1"/>
</dbReference>
<comment type="caution">
    <text evidence="11">The sequence shown here is derived from an EMBL/GenBank/DDBJ whole genome shotgun (WGS) entry which is preliminary data.</text>
</comment>
<dbReference type="InterPro" id="IPR032710">
    <property type="entry name" value="NTF2-like_dom_sf"/>
</dbReference>
<dbReference type="InterPro" id="IPR036138">
    <property type="entry name" value="PBP_dimer_sf"/>
</dbReference>
<organism evidence="11 12">
    <name type="scientific">Virgibacillus natechei</name>
    <dbReference type="NCBI Taxonomy" id="1216297"/>
    <lineage>
        <taxon>Bacteria</taxon>
        <taxon>Bacillati</taxon>
        <taxon>Bacillota</taxon>
        <taxon>Bacilli</taxon>
        <taxon>Bacillales</taxon>
        <taxon>Bacillaceae</taxon>
        <taxon>Virgibacillus</taxon>
    </lineage>
</organism>
<dbReference type="EC" id="3.4.16.4" evidence="4"/>
<reference evidence="11 12" key="1">
    <citation type="submission" date="2021-03" db="EMBL/GenBank/DDBJ databases">
        <title>Genomic Encyclopedia of Type Strains, Phase IV (KMG-IV): sequencing the most valuable type-strain genomes for metagenomic binning, comparative biology and taxonomic classification.</title>
        <authorList>
            <person name="Goeker M."/>
        </authorList>
    </citation>
    <scope>NUCLEOTIDE SEQUENCE [LARGE SCALE GENOMIC DNA]</scope>
    <source>
        <strain evidence="11 12">DSM 25609</strain>
    </source>
</reference>
<feature type="domain" description="Penicillin-binding protein transpeptidase" evidence="8">
    <location>
        <begin position="361"/>
        <end position="669"/>
    </location>
</feature>
<evidence type="ECO:0000259" key="8">
    <source>
        <dbReference type="Pfam" id="PF00905"/>
    </source>
</evidence>
<dbReference type="EMBL" id="JAGGKX010000022">
    <property type="protein sequence ID" value="MBP1971193.1"/>
    <property type="molecule type" value="Genomic_DNA"/>
</dbReference>
<dbReference type="Gene3D" id="3.10.450.100">
    <property type="entry name" value="NTF2-like, domain 1"/>
    <property type="match status" value="1"/>
</dbReference>
<dbReference type="Pfam" id="PF03717">
    <property type="entry name" value="PBP_dimer"/>
    <property type="match status" value="1"/>
</dbReference>
<dbReference type="Pfam" id="PF00905">
    <property type="entry name" value="Transpeptidase"/>
    <property type="match status" value="1"/>
</dbReference>
<evidence type="ECO:0000256" key="3">
    <source>
        <dbReference type="ARBA" id="ARBA00007171"/>
    </source>
</evidence>
<feature type="domain" description="Penicillin-binding protein dimerisation" evidence="9">
    <location>
        <begin position="160"/>
        <end position="319"/>
    </location>
</feature>
<evidence type="ECO:0000256" key="4">
    <source>
        <dbReference type="ARBA" id="ARBA00012448"/>
    </source>
</evidence>
<accession>A0ABS4IJR4</accession>